<organism evidence="2 3">
    <name type="scientific">Zophobas morio</name>
    <dbReference type="NCBI Taxonomy" id="2755281"/>
    <lineage>
        <taxon>Eukaryota</taxon>
        <taxon>Metazoa</taxon>
        <taxon>Ecdysozoa</taxon>
        <taxon>Arthropoda</taxon>
        <taxon>Hexapoda</taxon>
        <taxon>Insecta</taxon>
        <taxon>Pterygota</taxon>
        <taxon>Neoptera</taxon>
        <taxon>Endopterygota</taxon>
        <taxon>Coleoptera</taxon>
        <taxon>Polyphaga</taxon>
        <taxon>Cucujiformia</taxon>
        <taxon>Tenebrionidae</taxon>
        <taxon>Zophobas</taxon>
    </lineage>
</organism>
<keyword evidence="3" id="KW-1185">Reference proteome</keyword>
<reference evidence="2" key="1">
    <citation type="journal article" date="2023" name="G3 (Bethesda)">
        <title>Whole genome assemblies of Zophobas morio and Tenebrio molitor.</title>
        <authorList>
            <person name="Kaur S."/>
            <person name="Stinson S.A."/>
            <person name="diCenzo G.C."/>
        </authorList>
    </citation>
    <scope>NUCLEOTIDE SEQUENCE</scope>
    <source>
        <strain evidence="2">QUZm001</strain>
    </source>
</reference>
<evidence type="ECO:0000313" key="3">
    <source>
        <dbReference type="Proteomes" id="UP001168821"/>
    </source>
</evidence>
<proteinExistence type="predicted"/>
<sequence length="176" mass="20310">MYCVLKYIDYLHYKRYLNESVSTLKSIRSTEADPYNTKLYFNPNCILQLILDYICTEAHINIDGDHYDLCNINGELLHIQDYKPTINGLTIFHPRERYFIVVIRRNETKTEIEEIAPMLNPNSDICAILVNNIKGQNITRRRSTTLRPKSSTASKRSHGSKTSNSSKSKRPPSANI</sequence>
<gene>
    <name evidence="2" type="ORF">Zmor_002306</name>
</gene>
<dbReference type="EMBL" id="JALNTZ010000001">
    <property type="protein sequence ID" value="KAJ3666879.1"/>
    <property type="molecule type" value="Genomic_DNA"/>
</dbReference>
<dbReference type="InterPro" id="IPR039471">
    <property type="entry name" value="CXorf65-like"/>
</dbReference>
<name>A0AA38MTG0_9CUCU</name>
<feature type="region of interest" description="Disordered" evidence="1">
    <location>
        <begin position="139"/>
        <end position="176"/>
    </location>
</feature>
<dbReference type="Proteomes" id="UP001168821">
    <property type="component" value="Unassembled WGS sequence"/>
</dbReference>
<dbReference type="AlphaFoldDB" id="A0AA38MTG0"/>
<evidence type="ECO:0000256" key="1">
    <source>
        <dbReference type="SAM" id="MobiDB-lite"/>
    </source>
</evidence>
<feature type="compositionally biased region" description="Low complexity" evidence="1">
    <location>
        <begin position="160"/>
        <end position="176"/>
    </location>
</feature>
<dbReference type="Pfam" id="PF15874">
    <property type="entry name" value="Il2rg"/>
    <property type="match status" value="1"/>
</dbReference>
<comment type="caution">
    <text evidence="2">The sequence shown here is derived from an EMBL/GenBank/DDBJ whole genome shotgun (WGS) entry which is preliminary data.</text>
</comment>
<evidence type="ECO:0000313" key="2">
    <source>
        <dbReference type="EMBL" id="KAJ3666879.1"/>
    </source>
</evidence>
<accession>A0AA38MTG0</accession>
<protein>
    <submittedName>
        <fullName evidence="2">Uncharacterized protein</fullName>
    </submittedName>
</protein>